<evidence type="ECO:0000256" key="5">
    <source>
        <dbReference type="ARBA" id="ARBA00022679"/>
    </source>
</evidence>
<dbReference type="PROSITE" id="PS50186">
    <property type="entry name" value="DEP"/>
    <property type="match status" value="2"/>
</dbReference>
<evidence type="ECO:0000259" key="16">
    <source>
        <dbReference type="PROSITE" id="PS50186"/>
    </source>
</evidence>
<evidence type="ECO:0000256" key="12">
    <source>
        <dbReference type="ARBA" id="ARBA00048679"/>
    </source>
</evidence>
<dbReference type="Pfam" id="PF07714">
    <property type="entry name" value="PK_Tyr_Ser-Thr"/>
    <property type="match status" value="1"/>
</dbReference>
<dbReference type="InParanoid" id="D3B8P4"/>
<dbReference type="OMA" id="MEPIVYW"/>
<dbReference type="InterPro" id="IPR001611">
    <property type="entry name" value="Leu-rich_rpt"/>
</dbReference>
<dbReference type="SUPFAM" id="SSF56112">
    <property type="entry name" value="Protein kinase-like (PK-like)"/>
    <property type="match status" value="1"/>
</dbReference>
<dbReference type="GO" id="GO:0005524">
    <property type="term" value="F:ATP binding"/>
    <property type="evidence" value="ECO:0007669"/>
    <property type="project" value="UniProtKB-UniRule"/>
</dbReference>
<dbReference type="PRINTS" id="PR00109">
    <property type="entry name" value="TYRKINASE"/>
</dbReference>
<evidence type="ECO:0000256" key="14">
    <source>
        <dbReference type="SAM" id="MobiDB-lite"/>
    </source>
</evidence>
<dbReference type="InterPro" id="IPR017441">
    <property type="entry name" value="Protein_kinase_ATP_BS"/>
</dbReference>
<feature type="region of interest" description="Disordered" evidence="14">
    <location>
        <begin position="586"/>
        <end position="622"/>
    </location>
</feature>
<protein>
    <recommendedName>
        <fullName evidence="2">non-specific serine/threonine protein kinase</fullName>
        <ecNumber evidence="2">2.7.11.1</ecNumber>
    </recommendedName>
</protein>
<keyword evidence="19" id="KW-1185">Reference proteome</keyword>
<keyword evidence="3" id="KW-0723">Serine/threonine-protein kinase</keyword>
<dbReference type="PANTHER" id="PTHR23257:SF970">
    <property type="entry name" value="SERINE_THREONINE-PROTEIN KINASE ROCO8-RELATED"/>
    <property type="match status" value="1"/>
</dbReference>
<reference evidence="18 19" key="1">
    <citation type="journal article" date="2011" name="Genome Res.">
        <title>Phylogeny-wide analysis of social amoeba genomes highlights ancient origins for complex intercellular communication.</title>
        <authorList>
            <person name="Heidel A.J."/>
            <person name="Lawal H.M."/>
            <person name="Felder M."/>
            <person name="Schilde C."/>
            <person name="Helps N.R."/>
            <person name="Tunggal B."/>
            <person name="Rivero F."/>
            <person name="John U."/>
            <person name="Schleicher M."/>
            <person name="Eichinger L."/>
            <person name="Platzer M."/>
            <person name="Noegel A.A."/>
            <person name="Schaap P."/>
            <person name="Gloeckner G."/>
        </authorList>
    </citation>
    <scope>NUCLEOTIDE SEQUENCE [LARGE SCALE GENOMIC DNA]</scope>
    <source>
        <strain evidence="19">ATCC 26659 / Pp 5 / PN500</strain>
    </source>
</reference>
<feature type="domain" description="DEP" evidence="16">
    <location>
        <begin position="277"/>
        <end position="363"/>
    </location>
</feature>
<dbReference type="GeneID" id="31360324"/>
<evidence type="ECO:0000256" key="2">
    <source>
        <dbReference type="ARBA" id="ARBA00012513"/>
    </source>
</evidence>
<evidence type="ECO:0000313" key="18">
    <source>
        <dbReference type="EMBL" id="EFA82412.1"/>
    </source>
</evidence>
<feature type="domain" description="Roc" evidence="17">
    <location>
        <begin position="561"/>
        <end position="842"/>
    </location>
</feature>
<keyword evidence="9 13" id="KW-0067">ATP-binding</keyword>
<feature type="binding site" evidence="13">
    <location>
        <position position="1320"/>
    </location>
    <ligand>
        <name>ATP</name>
        <dbReference type="ChEBI" id="CHEBI:30616"/>
    </ligand>
</feature>
<feature type="compositionally biased region" description="Low complexity" evidence="14">
    <location>
        <begin position="646"/>
        <end position="659"/>
    </location>
</feature>
<feature type="compositionally biased region" description="Polar residues" evidence="14">
    <location>
        <begin position="595"/>
        <end position="613"/>
    </location>
</feature>
<feature type="domain" description="Protein kinase" evidence="15">
    <location>
        <begin position="1293"/>
        <end position="1624"/>
    </location>
</feature>
<feature type="domain" description="DEP" evidence="16">
    <location>
        <begin position="17"/>
        <end position="120"/>
    </location>
</feature>
<dbReference type="InterPro" id="IPR050167">
    <property type="entry name" value="Ser_Thr_protein_kinase"/>
</dbReference>
<dbReference type="EC" id="2.7.11.1" evidence="2"/>
<dbReference type="InterPro" id="IPR036390">
    <property type="entry name" value="WH_DNA-bd_sf"/>
</dbReference>
<keyword evidence="4" id="KW-0433">Leucine-rich repeat</keyword>
<dbReference type="InterPro" id="IPR001245">
    <property type="entry name" value="Ser-Thr/Tyr_kinase_cat_dom"/>
</dbReference>
<dbReference type="PROSITE" id="PS50011">
    <property type="entry name" value="PROTEIN_KINASE_DOM"/>
    <property type="match status" value="1"/>
</dbReference>
<evidence type="ECO:0000256" key="4">
    <source>
        <dbReference type="ARBA" id="ARBA00022614"/>
    </source>
</evidence>
<evidence type="ECO:0000256" key="13">
    <source>
        <dbReference type="PROSITE-ProRule" id="PRU10141"/>
    </source>
</evidence>
<dbReference type="Pfam" id="PF00610">
    <property type="entry name" value="DEP"/>
    <property type="match status" value="2"/>
</dbReference>
<dbReference type="SUPFAM" id="SSF46785">
    <property type="entry name" value="Winged helix' DNA-binding domain"/>
    <property type="match status" value="2"/>
</dbReference>
<dbReference type="EMBL" id="ADBJ01000020">
    <property type="protein sequence ID" value="EFA82412.1"/>
    <property type="molecule type" value="Genomic_DNA"/>
</dbReference>
<dbReference type="InterPro" id="IPR000591">
    <property type="entry name" value="DEP_dom"/>
</dbReference>
<dbReference type="CDD" id="cd13999">
    <property type="entry name" value="STKc_MAP3K-like"/>
    <property type="match status" value="1"/>
</dbReference>
<evidence type="ECO:0000256" key="1">
    <source>
        <dbReference type="ARBA" id="ARBA00008171"/>
    </source>
</evidence>
<feature type="region of interest" description="Disordered" evidence="14">
    <location>
        <begin position="148"/>
        <end position="170"/>
    </location>
</feature>
<feature type="compositionally biased region" description="Low complexity" evidence="14">
    <location>
        <begin position="189"/>
        <end position="228"/>
    </location>
</feature>
<dbReference type="InterPro" id="IPR011009">
    <property type="entry name" value="Kinase-like_dom_sf"/>
</dbReference>
<dbReference type="PROSITE" id="PS51450">
    <property type="entry name" value="LRR"/>
    <property type="match status" value="1"/>
</dbReference>
<dbReference type="Gene3D" id="1.10.510.10">
    <property type="entry name" value="Transferase(Phosphotransferase) domain 1"/>
    <property type="match status" value="1"/>
</dbReference>
<dbReference type="Gene3D" id="3.40.50.300">
    <property type="entry name" value="P-loop containing nucleotide triphosphate hydrolases"/>
    <property type="match status" value="1"/>
</dbReference>
<dbReference type="SMART" id="SM00049">
    <property type="entry name" value="DEP"/>
    <property type="match status" value="2"/>
</dbReference>
<dbReference type="InterPro" id="IPR000719">
    <property type="entry name" value="Prot_kinase_dom"/>
</dbReference>
<dbReference type="PROSITE" id="PS00108">
    <property type="entry name" value="PROTEIN_KINASE_ST"/>
    <property type="match status" value="1"/>
</dbReference>
<accession>D3B8P4</accession>
<dbReference type="InterPro" id="IPR027417">
    <property type="entry name" value="P-loop_NTPase"/>
</dbReference>
<dbReference type="SUPFAM" id="SSF52058">
    <property type="entry name" value="L domain-like"/>
    <property type="match status" value="1"/>
</dbReference>
<feature type="compositionally biased region" description="Low complexity" evidence="14">
    <location>
        <begin position="148"/>
        <end position="165"/>
    </location>
</feature>
<evidence type="ECO:0000256" key="11">
    <source>
        <dbReference type="ARBA" id="ARBA00047899"/>
    </source>
</evidence>
<dbReference type="SMART" id="SM00220">
    <property type="entry name" value="S_TKc"/>
    <property type="match status" value="1"/>
</dbReference>
<feature type="region of interest" description="Disordered" evidence="14">
    <location>
        <begin position="358"/>
        <end position="383"/>
    </location>
</feature>
<organism evidence="18 19">
    <name type="scientific">Heterostelium pallidum (strain ATCC 26659 / Pp 5 / PN500)</name>
    <name type="common">Cellular slime mold</name>
    <name type="synonym">Polysphondylium pallidum</name>
    <dbReference type="NCBI Taxonomy" id="670386"/>
    <lineage>
        <taxon>Eukaryota</taxon>
        <taxon>Amoebozoa</taxon>
        <taxon>Evosea</taxon>
        <taxon>Eumycetozoa</taxon>
        <taxon>Dictyostelia</taxon>
        <taxon>Acytosteliales</taxon>
        <taxon>Acytosteliaceae</taxon>
        <taxon>Heterostelium</taxon>
    </lineage>
</organism>
<dbReference type="GO" id="GO:0035556">
    <property type="term" value="P:intracellular signal transduction"/>
    <property type="evidence" value="ECO:0007669"/>
    <property type="project" value="InterPro"/>
</dbReference>
<evidence type="ECO:0000256" key="10">
    <source>
        <dbReference type="ARBA" id="ARBA00023134"/>
    </source>
</evidence>
<dbReference type="GO" id="GO:0005737">
    <property type="term" value="C:cytoplasm"/>
    <property type="evidence" value="ECO:0007669"/>
    <property type="project" value="TreeGrafter"/>
</dbReference>
<dbReference type="GO" id="GO:0005525">
    <property type="term" value="F:GTP binding"/>
    <property type="evidence" value="ECO:0007669"/>
    <property type="project" value="UniProtKB-KW"/>
</dbReference>
<dbReference type="GO" id="GO:0004674">
    <property type="term" value="F:protein serine/threonine kinase activity"/>
    <property type="evidence" value="ECO:0007669"/>
    <property type="project" value="UniProtKB-KW"/>
</dbReference>
<evidence type="ECO:0000313" key="19">
    <source>
        <dbReference type="Proteomes" id="UP000001396"/>
    </source>
</evidence>
<comment type="caution">
    <text evidence="18">The sequence shown here is derived from an EMBL/GenBank/DDBJ whole genome shotgun (WGS) entry which is preliminary data.</text>
</comment>
<dbReference type="Gene3D" id="1.10.10.10">
    <property type="entry name" value="Winged helix-like DNA-binding domain superfamily/Winged helix DNA-binding domain"/>
    <property type="match status" value="3"/>
</dbReference>
<dbReference type="Gene3D" id="3.30.310.200">
    <property type="match status" value="1"/>
</dbReference>
<dbReference type="CDD" id="cd04371">
    <property type="entry name" value="DEP"/>
    <property type="match status" value="2"/>
</dbReference>
<dbReference type="Pfam" id="PF13855">
    <property type="entry name" value="LRR_8"/>
    <property type="match status" value="1"/>
</dbReference>
<dbReference type="Proteomes" id="UP000001396">
    <property type="component" value="Unassembled WGS sequence"/>
</dbReference>
<evidence type="ECO:0000256" key="3">
    <source>
        <dbReference type="ARBA" id="ARBA00022527"/>
    </source>
</evidence>
<sequence length="1627" mass="180715">MNLSKEQFEKLKFDIQSDKGVEVKDRRYMLRTYKSCFVGYEAVDWIFSYVSGMKTRDDAINICQKLLETGLIEDVYLLESNGNSSENLQKQQQLQQQLQQQRQQQPLVFKDDYLFYSFVNKSQLSPRLVVLDSESIAAATAALANQSLPPLSSETTTPNTPNSPLAMASFIPPPPAELVSAVASSTTAAAAPSSLSSTTATTNIGSNNANTNNSINNNTNNNSSNISIDLPPTSTRARSRTAHNIADSNSHTPLIYVNNTNDKSSKRDFSLLKDEVNEKGIKLQKKKKNFLGSPINCFSGSQLIDWLMTRLDIGRREATKVGQRLLNLNIFFEIGLNPVHQVTSISTTSLPVNQQSSLLSTSTSSSSSTTQASSSPSQQATTTTTAIQVNLSSSLPIEKSNLSNSASSDTICTNTNNNNSNSNSNNNNNNYRVFYEFLTKPEAIISHVAMKKQNELHLAHKSMTSIPLTIINTLNYLKILDLSYNSMVEHISLESVATLYNLESLNLSHNSLSNLPSSFNKLERLTLQSLSFPDTVKVPPKSVTSKGFSSIMGYLRDVIDGSVALPHLKLIVLGNEKTGKTSLVRSLTKSHTKTLSKNSSVGSGASNRRQSGTILPGATDIVTPHQDPIEYTEWKLDLPHNYNISNNNNNNNNQQQNNNTHPSVHNTSLSSDNLLSSPKSSRKLTLSLSSSGGSSNNSSSGNSNSNSSNNQDKKKSIKLLAMDFKFNSPDIYHNTHQFFLSERAFYLITFDINKDPLASGIDFWVNSIKAKAPTAPIYIVATHLDAIHHSSGGDVIMKALHNVEAFLNARYLEVTGVIGVSCHTQRNIDLLKQEILTTLIQQQTWINEKIPLTYASLETSLLEEAKKRMPPIVSWSEYCNIAKLVNITSQEKLVRATQTLHRWGSIMWFDDEKSSLKDIVILSPQWLSDCFAALVLAKHSYISSDSILNLKKLRLIWKAPIVPEEIHITLIKILERLQVLYSLKDQNQAESSSPPSSLTSETRTVSAPIVSVTNPIESASPSIISSSATSSFLLSTIPENNNSNNNNSNTGIGHASPTQLRNSLKLLKPTLTPFKNSTKEKENLNNFIRVTKIILPCLLPYQKPSHLASLFDTWSGVDELQIGRYYQFTNAPKSCFERLMVRFLYLMEPIVYWRTGILFRKPHNLKDSVKTNMSSCGTLVEFDTRSQQLQLRVRGHDFDSVAKLFQIVLENIDTLIKDQGFSSSQVFIPCACTVTCRDNPHLYPIESVESSFDKGEAYIHCPATNKLMCIEKIAPDITLSSVPSSTKISFEEITSMEQIGVGASAKVFKGYYHDQLVAVKQLNLERLDLGSELPAMISCSSSGSNISSGSSTPQNYNSSNSNNNNNNNSAFQRQLSSSSLSSTSSSEESSLYIQPSKLSAINEFRREVWLMSDLSHPNIVVMKGFCFDPYSIVMEYMDLGSLSHHLRKKKECNETLPWDIILKIAKDVASGMSFLHNISPPLVHRDLKSPNILLSTQMESPYIVAKVSDFGLSRAVVQGFVSKVVDNPTWLAPEVLKGFEYNEKGDIYSFGMILWELYHLELPFEEYNIKFMSTLEDNILNGLRPTINPLCNKMYASLITKCWNSDPQYRPSFQTIVKTLDDIISSL</sequence>
<gene>
    <name evidence="18" type="primary">roco8</name>
    <name evidence="18" type="ORF">PPL_04837</name>
</gene>
<evidence type="ECO:0000256" key="7">
    <source>
        <dbReference type="ARBA" id="ARBA00022741"/>
    </source>
</evidence>
<dbReference type="InterPro" id="IPR008271">
    <property type="entry name" value="Ser/Thr_kinase_AS"/>
</dbReference>
<keyword evidence="5" id="KW-0808">Transferase</keyword>
<dbReference type="PROSITE" id="PS51424">
    <property type="entry name" value="ROC"/>
    <property type="match status" value="1"/>
</dbReference>
<dbReference type="Pfam" id="PF25497">
    <property type="entry name" value="COR-B"/>
    <property type="match status" value="1"/>
</dbReference>
<dbReference type="RefSeq" id="XP_020434529.1">
    <property type="nucleotide sequence ID" value="XM_020575734.1"/>
</dbReference>
<evidence type="ECO:0000256" key="6">
    <source>
        <dbReference type="ARBA" id="ARBA00022737"/>
    </source>
</evidence>
<dbReference type="InterPro" id="IPR032675">
    <property type="entry name" value="LRR_dom_sf"/>
</dbReference>
<feature type="region of interest" description="Disordered" evidence="14">
    <location>
        <begin position="189"/>
        <end position="239"/>
    </location>
</feature>
<feature type="compositionally biased region" description="Low complexity" evidence="14">
    <location>
        <begin position="668"/>
        <end position="710"/>
    </location>
</feature>
<dbReference type="PROSITE" id="PS00107">
    <property type="entry name" value="PROTEIN_KINASE_ATP"/>
    <property type="match status" value="1"/>
</dbReference>
<comment type="catalytic activity">
    <reaction evidence="12">
        <text>L-seryl-[protein] + ATP = O-phospho-L-seryl-[protein] + ADP + H(+)</text>
        <dbReference type="Rhea" id="RHEA:17989"/>
        <dbReference type="Rhea" id="RHEA-COMP:9863"/>
        <dbReference type="Rhea" id="RHEA-COMP:11604"/>
        <dbReference type="ChEBI" id="CHEBI:15378"/>
        <dbReference type="ChEBI" id="CHEBI:29999"/>
        <dbReference type="ChEBI" id="CHEBI:30616"/>
        <dbReference type="ChEBI" id="CHEBI:83421"/>
        <dbReference type="ChEBI" id="CHEBI:456216"/>
        <dbReference type="EC" id="2.7.11.1"/>
    </reaction>
</comment>
<feature type="region of interest" description="Disordered" evidence="14">
    <location>
        <begin position="642"/>
        <end position="712"/>
    </location>
</feature>
<dbReference type="InterPro" id="IPR036388">
    <property type="entry name" value="WH-like_DNA-bd_sf"/>
</dbReference>
<feature type="region of interest" description="Disordered" evidence="14">
    <location>
        <begin position="1344"/>
        <end position="1384"/>
    </location>
</feature>
<dbReference type="Pfam" id="PF16095">
    <property type="entry name" value="COR-A"/>
    <property type="match status" value="1"/>
</dbReference>
<dbReference type="InterPro" id="IPR020859">
    <property type="entry name" value="ROC"/>
</dbReference>
<proteinExistence type="inferred from homology"/>
<evidence type="ECO:0000256" key="9">
    <source>
        <dbReference type="ARBA" id="ARBA00022840"/>
    </source>
</evidence>
<dbReference type="SUPFAM" id="SSF52540">
    <property type="entry name" value="P-loop containing nucleoside triphosphate hydrolases"/>
    <property type="match status" value="1"/>
</dbReference>
<comment type="catalytic activity">
    <reaction evidence="11">
        <text>L-threonyl-[protein] + ATP = O-phospho-L-threonyl-[protein] + ADP + H(+)</text>
        <dbReference type="Rhea" id="RHEA:46608"/>
        <dbReference type="Rhea" id="RHEA-COMP:11060"/>
        <dbReference type="Rhea" id="RHEA-COMP:11605"/>
        <dbReference type="ChEBI" id="CHEBI:15378"/>
        <dbReference type="ChEBI" id="CHEBI:30013"/>
        <dbReference type="ChEBI" id="CHEBI:30616"/>
        <dbReference type="ChEBI" id="CHEBI:61977"/>
        <dbReference type="ChEBI" id="CHEBI:456216"/>
        <dbReference type="EC" id="2.7.11.1"/>
    </reaction>
</comment>
<name>D3B8P4_HETP5</name>
<dbReference type="Gene3D" id="3.80.10.10">
    <property type="entry name" value="Ribonuclease Inhibitor"/>
    <property type="match status" value="1"/>
</dbReference>
<dbReference type="FunCoup" id="D3B8P4">
    <property type="interactions" value="84"/>
</dbReference>
<evidence type="ECO:0000259" key="17">
    <source>
        <dbReference type="PROSITE" id="PS51424"/>
    </source>
</evidence>
<keyword evidence="6" id="KW-0677">Repeat</keyword>
<keyword evidence="8" id="KW-0418">Kinase</keyword>
<evidence type="ECO:0000259" key="15">
    <source>
        <dbReference type="PROSITE" id="PS50011"/>
    </source>
</evidence>
<dbReference type="STRING" id="670386.D3B8P4"/>
<evidence type="ECO:0000256" key="8">
    <source>
        <dbReference type="ARBA" id="ARBA00022777"/>
    </source>
</evidence>
<keyword evidence="10" id="KW-0342">GTP-binding</keyword>
<dbReference type="InterPro" id="IPR032171">
    <property type="entry name" value="COR-A"/>
</dbReference>
<dbReference type="Pfam" id="PF08477">
    <property type="entry name" value="Roc"/>
    <property type="match status" value="1"/>
</dbReference>
<comment type="similarity">
    <text evidence="1">Belongs to the protein kinase superfamily. TKL Ser/Thr protein kinase family. ROCO subfamily.</text>
</comment>
<dbReference type="PANTHER" id="PTHR23257">
    <property type="entry name" value="SERINE-THREONINE PROTEIN KINASE"/>
    <property type="match status" value="1"/>
</dbReference>
<dbReference type="InterPro" id="IPR057263">
    <property type="entry name" value="COR-B"/>
</dbReference>
<keyword evidence="7 13" id="KW-0547">Nucleotide-binding</keyword>
<dbReference type="Gene3D" id="3.30.200.20">
    <property type="entry name" value="Phosphorylase Kinase, domain 1"/>
    <property type="match status" value="1"/>
</dbReference>